<dbReference type="InterPro" id="IPR036397">
    <property type="entry name" value="RNaseH_sf"/>
</dbReference>
<dbReference type="InterPro" id="IPR025246">
    <property type="entry name" value="IS30-like_HTH"/>
</dbReference>
<dbReference type="GO" id="GO:0032196">
    <property type="term" value="P:transposition"/>
    <property type="evidence" value="ECO:0007669"/>
    <property type="project" value="TreeGrafter"/>
</dbReference>
<dbReference type="NCBIfam" id="NF033563">
    <property type="entry name" value="transpos_IS30"/>
    <property type="match status" value="1"/>
</dbReference>
<proteinExistence type="predicted"/>
<dbReference type="GO" id="GO:0006310">
    <property type="term" value="P:DNA recombination"/>
    <property type="evidence" value="ECO:0007669"/>
    <property type="project" value="UniProtKB-KW"/>
</dbReference>
<evidence type="ECO:0000313" key="4">
    <source>
        <dbReference type="EMBL" id="SCB81895.1"/>
    </source>
</evidence>
<protein>
    <submittedName>
        <fullName evidence="3">IS30 family transposase</fullName>
    </submittedName>
    <submittedName>
        <fullName evidence="4">Transposase and inactivated derivatives, IS30 family</fullName>
    </submittedName>
</protein>
<dbReference type="GO" id="GO:0005829">
    <property type="term" value="C:cytosol"/>
    <property type="evidence" value="ECO:0007669"/>
    <property type="project" value="TreeGrafter"/>
</dbReference>
<evidence type="ECO:0000313" key="6">
    <source>
        <dbReference type="Proteomes" id="UP000585749"/>
    </source>
</evidence>
<dbReference type="OrthoDB" id="2266792at2"/>
<dbReference type="Proteomes" id="UP000585749">
    <property type="component" value="Unassembled WGS sequence"/>
</dbReference>
<dbReference type="InterPro" id="IPR053392">
    <property type="entry name" value="Transposase_IS30-like"/>
</dbReference>
<dbReference type="PANTHER" id="PTHR10948">
    <property type="entry name" value="TRANSPOSASE"/>
    <property type="match status" value="1"/>
</dbReference>
<dbReference type="Pfam" id="PF13936">
    <property type="entry name" value="HTH_38"/>
    <property type="match status" value="1"/>
</dbReference>
<sequence>MRSYKRLSRSERYYIYIWYYEQKISLRQIALRLHRTPKTIYDEVHYNRRRTDVSLDRIPYDPEYADWLAAQNRINRNYGKLHTSRGTLKRIQKAVEEKHWTIPMIAHRVKNAPSAATLYRYLKLGVPALLNYQKHKYHMRPVSMREIMRSHRESDFMQTHSIEQRPSIINERRNFGHWEMDCIDSSKGVKASLLVFYERKSRYVEIMKLASKQVSAMHDAIEQFLKRHPNQVQSITTDRGHEFTNFDVMMLLDRWQVAVYFTHAYSPAEKGGIERINRDIRHFFPKGQSFTKITLVALRAVQDIINHYPKAVLGWKTPQVCYNQFLQSQKFRQKKAHRLNNSQLA</sequence>
<dbReference type="SUPFAM" id="SSF53098">
    <property type="entry name" value="Ribonuclease H-like"/>
    <property type="match status" value="1"/>
</dbReference>
<dbReference type="GO" id="GO:0015074">
    <property type="term" value="P:DNA integration"/>
    <property type="evidence" value="ECO:0007669"/>
    <property type="project" value="InterPro"/>
</dbReference>
<evidence type="ECO:0000256" key="1">
    <source>
        <dbReference type="ARBA" id="ARBA00023172"/>
    </source>
</evidence>
<evidence type="ECO:0000313" key="5">
    <source>
        <dbReference type="Proteomes" id="UP000182448"/>
    </source>
</evidence>
<comment type="caution">
    <text evidence="3">The sequence shown here is derived from an EMBL/GenBank/DDBJ whole genome shotgun (WGS) entry which is preliminary data.</text>
</comment>
<keyword evidence="5" id="KW-1185">Reference proteome</keyword>
<dbReference type="GO" id="GO:0004803">
    <property type="term" value="F:transposase activity"/>
    <property type="evidence" value="ECO:0007669"/>
    <property type="project" value="TreeGrafter"/>
</dbReference>
<dbReference type="InterPro" id="IPR001584">
    <property type="entry name" value="Integrase_cat-core"/>
</dbReference>
<dbReference type="Gene3D" id="3.30.420.10">
    <property type="entry name" value="Ribonuclease H-like superfamily/Ribonuclease H"/>
    <property type="match status" value="1"/>
</dbReference>
<dbReference type="InterPro" id="IPR051917">
    <property type="entry name" value="Transposase-Integrase"/>
</dbReference>
<organism evidence="3 6">
    <name type="scientific">Weissella hellenica</name>
    <dbReference type="NCBI Taxonomy" id="46256"/>
    <lineage>
        <taxon>Bacteria</taxon>
        <taxon>Bacillati</taxon>
        <taxon>Bacillota</taxon>
        <taxon>Bacilli</taxon>
        <taxon>Lactobacillales</taxon>
        <taxon>Lactobacillaceae</taxon>
        <taxon>Weissella</taxon>
    </lineage>
</organism>
<dbReference type="InterPro" id="IPR012337">
    <property type="entry name" value="RNaseH-like_sf"/>
</dbReference>
<feature type="domain" description="Integrase catalytic" evidence="2">
    <location>
        <begin position="162"/>
        <end position="326"/>
    </location>
</feature>
<gene>
    <name evidence="4" type="ORF">GA0061075_10347</name>
    <name evidence="3" type="ORF">HF960_02520</name>
</gene>
<keyword evidence="1" id="KW-0233">DNA recombination</keyword>
<dbReference type="GO" id="GO:0003676">
    <property type="term" value="F:nucleic acid binding"/>
    <property type="evidence" value="ECO:0007669"/>
    <property type="project" value="InterPro"/>
</dbReference>
<dbReference type="EMBL" id="FMAW01000003">
    <property type="protein sequence ID" value="SCB81895.1"/>
    <property type="molecule type" value="Genomic_DNA"/>
</dbReference>
<name>A0A4Y4G152_WEIHE</name>
<dbReference type="EMBL" id="JAAXPM010000002">
    <property type="protein sequence ID" value="NKY66574.1"/>
    <property type="molecule type" value="Genomic_DNA"/>
</dbReference>
<dbReference type="Pfam" id="PF00665">
    <property type="entry name" value="rve"/>
    <property type="match status" value="1"/>
</dbReference>
<dbReference type="PROSITE" id="PS50994">
    <property type="entry name" value="INTEGRASE"/>
    <property type="match status" value="1"/>
</dbReference>
<evidence type="ECO:0000313" key="3">
    <source>
        <dbReference type="EMBL" id="NKY66574.1"/>
    </source>
</evidence>
<dbReference type="AlphaFoldDB" id="A0A4Y4G152"/>
<dbReference type="PANTHER" id="PTHR10948:SF23">
    <property type="entry name" value="TRANSPOSASE INSI FOR INSERTION SEQUENCE ELEMENT IS30A-RELATED"/>
    <property type="match status" value="1"/>
</dbReference>
<dbReference type="Proteomes" id="UP000182448">
    <property type="component" value="Unassembled WGS sequence"/>
</dbReference>
<reference evidence="4 5" key="1">
    <citation type="submission" date="2016-08" db="EMBL/GenBank/DDBJ databases">
        <authorList>
            <person name="Varghese N."/>
            <person name="Submissions Spin"/>
        </authorList>
    </citation>
    <scope>NUCLEOTIDE SEQUENCE [LARGE SCALE GENOMIC DNA]</scope>
    <source>
        <strain evidence="4 5">R-53116</strain>
    </source>
</reference>
<evidence type="ECO:0000259" key="2">
    <source>
        <dbReference type="PROSITE" id="PS50994"/>
    </source>
</evidence>
<dbReference type="RefSeq" id="WP_074426935.1">
    <property type="nucleotide sequence ID" value="NZ_BJEG01000009.1"/>
</dbReference>
<accession>A0A4Y4G152</accession>
<reference evidence="3 6" key="2">
    <citation type="submission" date="2020-04" db="EMBL/GenBank/DDBJ databases">
        <title>MicrobeNet Type strains.</title>
        <authorList>
            <person name="Nicholson A.C."/>
        </authorList>
    </citation>
    <scope>NUCLEOTIDE SEQUENCE [LARGE SCALE GENOMIC DNA]</scope>
    <source>
        <strain evidence="3 6">CCUG 33494</strain>
    </source>
</reference>